<protein>
    <recommendedName>
        <fullName evidence="9">Peptidase S1 domain-containing protein</fullName>
    </recommendedName>
</protein>
<dbReference type="SUPFAM" id="SSF56487">
    <property type="entry name" value="SRCR-like"/>
    <property type="match status" value="1"/>
</dbReference>
<accession>A0A8T3E6J4</accession>
<dbReference type="InterPro" id="IPR001254">
    <property type="entry name" value="Trypsin_dom"/>
</dbReference>
<evidence type="ECO:0000259" key="9">
    <source>
        <dbReference type="PROSITE" id="PS50240"/>
    </source>
</evidence>
<dbReference type="AlphaFoldDB" id="A0A8T3E6J4"/>
<evidence type="ECO:0000256" key="8">
    <source>
        <dbReference type="SAM" id="Phobius"/>
    </source>
</evidence>
<proteinExistence type="predicted"/>
<keyword evidence="1 6" id="KW-0645">Protease</keyword>
<comment type="caution">
    <text evidence="10">The sequence shown here is derived from an EMBL/GenBank/DDBJ whole genome shotgun (WGS) entry which is preliminary data.</text>
</comment>
<dbReference type="InterPro" id="IPR001314">
    <property type="entry name" value="Peptidase_S1A"/>
</dbReference>
<evidence type="ECO:0000256" key="4">
    <source>
        <dbReference type="ARBA" id="ARBA00023157"/>
    </source>
</evidence>
<dbReference type="InterPro" id="IPR018114">
    <property type="entry name" value="TRYPSIN_HIS"/>
</dbReference>
<evidence type="ECO:0000256" key="5">
    <source>
        <dbReference type="ARBA" id="ARBA00023180"/>
    </source>
</evidence>
<evidence type="ECO:0000256" key="1">
    <source>
        <dbReference type="ARBA" id="ARBA00022670"/>
    </source>
</evidence>
<keyword evidence="8" id="KW-1133">Transmembrane helix</keyword>
<dbReference type="CDD" id="cd00112">
    <property type="entry name" value="LDLa"/>
    <property type="match status" value="1"/>
</dbReference>
<organism evidence="10 11">
    <name type="scientific">Albula goreensis</name>
    <dbReference type="NCBI Taxonomy" id="1534307"/>
    <lineage>
        <taxon>Eukaryota</taxon>
        <taxon>Metazoa</taxon>
        <taxon>Chordata</taxon>
        <taxon>Craniata</taxon>
        <taxon>Vertebrata</taxon>
        <taxon>Euteleostomi</taxon>
        <taxon>Actinopterygii</taxon>
        <taxon>Neopterygii</taxon>
        <taxon>Teleostei</taxon>
        <taxon>Albuliformes</taxon>
        <taxon>Albulidae</taxon>
        <taxon>Albula</taxon>
    </lineage>
</organism>
<dbReference type="SUPFAM" id="SSF57424">
    <property type="entry name" value="LDL receptor-like module"/>
    <property type="match status" value="1"/>
</dbReference>
<dbReference type="InterPro" id="IPR036772">
    <property type="entry name" value="SRCR-like_dom_sf"/>
</dbReference>
<dbReference type="InterPro" id="IPR001190">
    <property type="entry name" value="SRCR"/>
</dbReference>
<keyword evidence="11" id="KW-1185">Reference proteome</keyword>
<dbReference type="GO" id="GO:0006508">
    <property type="term" value="P:proteolysis"/>
    <property type="evidence" value="ECO:0007669"/>
    <property type="project" value="UniProtKB-KW"/>
</dbReference>
<dbReference type="PANTHER" id="PTHR24252">
    <property type="entry name" value="ACROSIN-RELATED"/>
    <property type="match status" value="1"/>
</dbReference>
<dbReference type="InterPro" id="IPR002172">
    <property type="entry name" value="LDrepeatLR_classA_rpt"/>
</dbReference>
<dbReference type="PROSITE" id="PS00134">
    <property type="entry name" value="TRYPSIN_HIS"/>
    <property type="match status" value="1"/>
</dbReference>
<evidence type="ECO:0000313" key="10">
    <source>
        <dbReference type="EMBL" id="KAI1903866.1"/>
    </source>
</evidence>
<evidence type="ECO:0000256" key="7">
    <source>
        <dbReference type="SAM" id="MobiDB-lite"/>
    </source>
</evidence>
<dbReference type="EMBL" id="JAERUA010000002">
    <property type="protein sequence ID" value="KAI1903866.1"/>
    <property type="molecule type" value="Genomic_DNA"/>
</dbReference>
<dbReference type="OrthoDB" id="6380398at2759"/>
<dbReference type="PROSITE" id="PS50240">
    <property type="entry name" value="TRYPSIN_DOM"/>
    <property type="match status" value="1"/>
</dbReference>
<dbReference type="CDD" id="cd00190">
    <property type="entry name" value="Tryp_SPc"/>
    <property type="match status" value="1"/>
</dbReference>
<evidence type="ECO:0000256" key="2">
    <source>
        <dbReference type="ARBA" id="ARBA00022801"/>
    </source>
</evidence>
<keyword evidence="5" id="KW-0325">Glycoprotein</keyword>
<dbReference type="SMART" id="SM00020">
    <property type="entry name" value="Tryp_SPc"/>
    <property type="match status" value="1"/>
</dbReference>
<feature type="region of interest" description="Disordered" evidence="7">
    <location>
        <begin position="1"/>
        <end position="30"/>
    </location>
</feature>
<dbReference type="GO" id="GO:0016020">
    <property type="term" value="C:membrane"/>
    <property type="evidence" value="ECO:0007669"/>
    <property type="project" value="InterPro"/>
</dbReference>
<dbReference type="FunFam" id="2.40.10.10:FF:000003">
    <property type="entry name" value="Transmembrane serine protease 3"/>
    <property type="match status" value="1"/>
</dbReference>
<sequence>MDRRDQDTPPPPYSSVGQQPPLQSYDPLTGQVWVNPPSQPYYIPQQPPAVAAPYVIQQSTTQPHRRKARRCCGTSACRYGSSSGGTIMLVLLAIAIWLGVRYGPRLVHYAFSSDEDKPSVVEKDSCPAGTVQCDGRRDCKLGSDETNCVRFGPDGVLQVKNYKDEIFLPVCHQGWSKSNSDETCAMLGFRKSYLTESVTSQSSSVFTLTGKSSDTLQGQLKVSSSCADQRVVSLACTDCGRQQSSSRIIGGSVAQLGQWPWQVSLHFYRSHTCGGSLVAPDFVVTAAHCFPRKTTASLVPSNWLVYGGVVSQGDLPSPYYVEKIILNESYDPDTNDYDIALLKLRKPVQFSSSVQPVCLPSFGLTFPSETTCWTSGFGTTEEGAESGSRYLMEVSVSIIDTQRCNRNDVYQGRVSKNMLCAGDLSGGKDSCQGDSGGPLVCESGGRWYLTGVTSWGVGCGRSNRPGVYSNVNRLLPWIYSKMQQEQQ</sequence>
<dbReference type="Proteomes" id="UP000829720">
    <property type="component" value="Unassembled WGS sequence"/>
</dbReference>
<gene>
    <name evidence="10" type="ORF">AGOR_G00031630</name>
</gene>
<keyword evidence="8" id="KW-0472">Membrane</keyword>
<dbReference type="SUPFAM" id="SSF50494">
    <property type="entry name" value="Trypsin-like serine proteases"/>
    <property type="match status" value="1"/>
</dbReference>
<dbReference type="Pfam" id="PF00089">
    <property type="entry name" value="Trypsin"/>
    <property type="match status" value="1"/>
</dbReference>
<dbReference type="InterPro" id="IPR043504">
    <property type="entry name" value="Peptidase_S1_PA_chymotrypsin"/>
</dbReference>
<evidence type="ECO:0000256" key="3">
    <source>
        <dbReference type="ARBA" id="ARBA00022825"/>
    </source>
</evidence>
<name>A0A8T3E6J4_9TELE</name>
<dbReference type="PRINTS" id="PR00722">
    <property type="entry name" value="CHYMOTRYPSIN"/>
</dbReference>
<dbReference type="InterPro" id="IPR009003">
    <property type="entry name" value="Peptidase_S1_PA"/>
</dbReference>
<keyword evidence="8" id="KW-0812">Transmembrane</keyword>
<dbReference type="InterPro" id="IPR036055">
    <property type="entry name" value="LDL_receptor-like_sf"/>
</dbReference>
<dbReference type="PANTHER" id="PTHR24252:SF27">
    <property type="entry name" value="TRANSMEMBRANE PROTEASE SERINE 3-LIKE"/>
    <property type="match status" value="1"/>
</dbReference>
<dbReference type="Pfam" id="PF15494">
    <property type="entry name" value="SRCR_2"/>
    <property type="match status" value="1"/>
</dbReference>
<dbReference type="InterPro" id="IPR033116">
    <property type="entry name" value="TRYPSIN_SER"/>
</dbReference>
<keyword evidence="3 6" id="KW-0720">Serine protease</keyword>
<feature type="transmembrane region" description="Helical" evidence="8">
    <location>
        <begin position="76"/>
        <end position="100"/>
    </location>
</feature>
<evidence type="ECO:0000313" key="11">
    <source>
        <dbReference type="Proteomes" id="UP000829720"/>
    </source>
</evidence>
<dbReference type="GO" id="GO:0004252">
    <property type="term" value="F:serine-type endopeptidase activity"/>
    <property type="evidence" value="ECO:0007669"/>
    <property type="project" value="InterPro"/>
</dbReference>
<keyword evidence="2 6" id="KW-0378">Hydrolase</keyword>
<dbReference type="Gene3D" id="2.40.10.10">
    <property type="entry name" value="Trypsin-like serine proteases"/>
    <property type="match status" value="1"/>
</dbReference>
<dbReference type="PROSITE" id="PS00135">
    <property type="entry name" value="TRYPSIN_SER"/>
    <property type="match status" value="1"/>
</dbReference>
<evidence type="ECO:0000256" key="6">
    <source>
        <dbReference type="RuleBase" id="RU363034"/>
    </source>
</evidence>
<feature type="domain" description="Peptidase S1" evidence="9">
    <location>
        <begin position="248"/>
        <end position="483"/>
    </location>
</feature>
<reference evidence="10" key="1">
    <citation type="submission" date="2021-01" db="EMBL/GenBank/DDBJ databases">
        <authorList>
            <person name="Zahm M."/>
            <person name="Roques C."/>
            <person name="Cabau C."/>
            <person name="Klopp C."/>
            <person name="Donnadieu C."/>
            <person name="Jouanno E."/>
            <person name="Lampietro C."/>
            <person name="Louis A."/>
            <person name="Herpin A."/>
            <person name="Echchiki A."/>
            <person name="Berthelot C."/>
            <person name="Parey E."/>
            <person name="Roest-Crollius H."/>
            <person name="Braasch I."/>
            <person name="Postlethwait J."/>
            <person name="Bobe J."/>
            <person name="Montfort J."/>
            <person name="Bouchez O."/>
            <person name="Begum T."/>
            <person name="Mejri S."/>
            <person name="Adams A."/>
            <person name="Chen W.-J."/>
            <person name="Guiguen Y."/>
        </authorList>
    </citation>
    <scope>NUCLEOTIDE SEQUENCE</scope>
    <source>
        <tissue evidence="10">Blood</tissue>
    </source>
</reference>
<keyword evidence="4" id="KW-1015">Disulfide bond</keyword>
<dbReference type="Gene3D" id="3.10.250.10">
    <property type="entry name" value="SRCR-like domain"/>
    <property type="match status" value="1"/>
</dbReference>